<name>A0A316AC70_9BACT</name>
<dbReference type="EMBL" id="QGDT01000014">
    <property type="protein sequence ID" value="PWJ55313.1"/>
    <property type="molecule type" value="Genomic_DNA"/>
</dbReference>
<proteinExistence type="predicted"/>
<comment type="caution">
    <text evidence="1">The sequence shown here is derived from an EMBL/GenBank/DDBJ whole genome shotgun (WGS) entry which is preliminary data.</text>
</comment>
<keyword evidence="2" id="KW-1185">Reference proteome</keyword>
<gene>
    <name evidence="1" type="ORF">CLV98_11482</name>
</gene>
<evidence type="ECO:0000313" key="2">
    <source>
        <dbReference type="Proteomes" id="UP000245880"/>
    </source>
</evidence>
<dbReference type="Proteomes" id="UP000245880">
    <property type="component" value="Unassembled WGS sequence"/>
</dbReference>
<evidence type="ECO:0000313" key="1">
    <source>
        <dbReference type="EMBL" id="PWJ55313.1"/>
    </source>
</evidence>
<sequence length="56" mass="6393">MKNLVKKIGLGKRNRAKTAVFLENIQYFVVDTIGTEQIISYFCGLKITSLKIFINI</sequence>
<dbReference type="AlphaFoldDB" id="A0A316AC70"/>
<protein>
    <submittedName>
        <fullName evidence="1">Uncharacterized protein</fullName>
    </submittedName>
</protein>
<accession>A0A316AC70</accession>
<reference evidence="1 2" key="1">
    <citation type="submission" date="2018-03" db="EMBL/GenBank/DDBJ databases">
        <title>Genomic Encyclopedia of Archaeal and Bacterial Type Strains, Phase II (KMG-II): from individual species to whole genera.</title>
        <authorList>
            <person name="Goeker M."/>
        </authorList>
    </citation>
    <scope>NUCLEOTIDE SEQUENCE [LARGE SCALE GENOMIC DNA]</scope>
    <source>
        <strain evidence="1 2">DSM 100346</strain>
    </source>
</reference>
<organism evidence="1 2">
    <name type="scientific">Dyadobacter jejuensis</name>
    <dbReference type="NCBI Taxonomy" id="1082580"/>
    <lineage>
        <taxon>Bacteria</taxon>
        <taxon>Pseudomonadati</taxon>
        <taxon>Bacteroidota</taxon>
        <taxon>Cytophagia</taxon>
        <taxon>Cytophagales</taxon>
        <taxon>Spirosomataceae</taxon>
        <taxon>Dyadobacter</taxon>
    </lineage>
</organism>